<accession>A0A1H4B0R3</accession>
<dbReference type="Gene3D" id="1.10.10.60">
    <property type="entry name" value="Homeodomain-like"/>
    <property type="match status" value="1"/>
</dbReference>
<organism evidence="5 6">
    <name type="scientific">Xylanibacter ruminicola</name>
    <name type="common">Prevotella ruminicola</name>
    <dbReference type="NCBI Taxonomy" id="839"/>
    <lineage>
        <taxon>Bacteria</taxon>
        <taxon>Pseudomonadati</taxon>
        <taxon>Bacteroidota</taxon>
        <taxon>Bacteroidia</taxon>
        <taxon>Bacteroidales</taxon>
        <taxon>Prevotellaceae</taxon>
        <taxon>Xylanibacter</taxon>
    </lineage>
</organism>
<dbReference type="AlphaFoldDB" id="A0A1H4B0R3"/>
<sequence>MQPIMDKKDIDYIDECITQMRNITDLSRLNHTQADGYIFIMCRQGLVKLHLNGQPHDIAEHTFIICMPGQHIDHLLVSPDTKVNVVRLSVRLVQELMRNNIKQWNRMLYINKRQVNNLSEQHLQQLAYYDYLLESKLQTPNEPYHKEIIRTIIHALLYEILSMMEQSEWQTDMAEDASTGHMHFKRFLDTLTNATVKKQTVEYYARQLCITPKYLATICKACSQKSAHEWIADMVNEDIRYLLLSTDLSVKEVALRLGFENTSFFGKYFKKHFGCTPMEYRISHTQSSQTPDIP</sequence>
<dbReference type="SMART" id="SM00342">
    <property type="entry name" value="HTH_ARAC"/>
    <property type="match status" value="1"/>
</dbReference>
<evidence type="ECO:0000313" key="5">
    <source>
        <dbReference type="EMBL" id="SEA41741.1"/>
    </source>
</evidence>
<proteinExistence type="predicted"/>
<reference evidence="5 6" key="1">
    <citation type="submission" date="2016-10" db="EMBL/GenBank/DDBJ databases">
        <authorList>
            <person name="de Groot N.N."/>
        </authorList>
    </citation>
    <scope>NUCLEOTIDE SEQUENCE [LARGE SCALE GENOMIC DNA]</scope>
    <source>
        <strain evidence="5 6">D31d</strain>
    </source>
</reference>
<dbReference type="Pfam" id="PF12833">
    <property type="entry name" value="HTH_18"/>
    <property type="match status" value="1"/>
</dbReference>
<feature type="domain" description="HTH araC/xylS-type" evidence="4">
    <location>
        <begin position="185"/>
        <end position="283"/>
    </location>
</feature>
<evidence type="ECO:0000256" key="3">
    <source>
        <dbReference type="ARBA" id="ARBA00023163"/>
    </source>
</evidence>
<dbReference type="InterPro" id="IPR018060">
    <property type="entry name" value="HTH_AraC"/>
</dbReference>
<dbReference type="Proteomes" id="UP000182257">
    <property type="component" value="Unassembled WGS sequence"/>
</dbReference>
<dbReference type="PROSITE" id="PS01124">
    <property type="entry name" value="HTH_ARAC_FAMILY_2"/>
    <property type="match status" value="1"/>
</dbReference>
<gene>
    <name evidence="5" type="ORF">SAMN05216462_1464</name>
</gene>
<dbReference type="GO" id="GO:0003700">
    <property type="term" value="F:DNA-binding transcription factor activity"/>
    <property type="evidence" value="ECO:0007669"/>
    <property type="project" value="InterPro"/>
</dbReference>
<dbReference type="InterPro" id="IPR020449">
    <property type="entry name" value="Tscrpt_reg_AraC-type_HTH"/>
</dbReference>
<dbReference type="EMBL" id="FNRF01000002">
    <property type="protein sequence ID" value="SEA41741.1"/>
    <property type="molecule type" value="Genomic_DNA"/>
</dbReference>
<keyword evidence="3" id="KW-0804">Transcription</keyword>
<keyword evidence="2 5" id="KW-0238">DNA-binding</keyword>
<evidence type="ECO:0000256" key="2">
    <source>
        <dbReference type="ARBA" id="ARBA00023125"/>
    </source>
</evidence>
<name>A0A1H4B0R3_XYLRU</name>
<dbReference type="PANTHER" id="PTHR43280">
    <property type="entry name" value="ARAC-FAMILY TRANSCRIPTIONAL REGULATOR"/>
    <property type="match status" value="1"/>
</dbReference>
<evidence type="ECO:0000256" key="1">
    <source>
        <dbReference type="ARBA" id="ARBA00023015"/>
    </source>
</evidence>
<keyword evidence="1" id="KW-0805">Transcription regulation</keyword>
<dbReference type="GO" id="GO:0043565">
    <property type="term" value="F:sequence-specific DNA binding"/>
    <property type="evidence" value="ECO:0007669"/>
    <property type="project" value="InterPro"/>
</dbReference>
<evidence type="ECO:0000313" key="6">
    <source>
        <dbReference type="Proteomes" id="UP000182257"/>
    </source>
</evidence>
<evidence type="ECO:0000259" key="4">
    <source>
        <dbReference type="PROSITE" id="PS01124"/>
    </source>
</evidence>
<protein>
    <submittedName>
        <fullName evidence="5">AraC-type DNA-binding protein</fullName>
    </submittedName>
</protein>
<dbReference type="PRINTS" id="PR00032">
    <property type="entry name" value="HTHARAC"/>
</dbReference>
<dbReference type="PANTHER" id="PTHR43280:SF32">
    <property type="entry name" value="TRANSCRIPTIONAL REGULATORY PROTEIN"/>
    <property type="match status" value="1"/>
</dbReference>
<dbReference type="SUPFAM" id="SSF46689">
    <property type="entry name" value="Homeodomain-like"/>
    <property type="match status" value="1"/>
</dbReference>
<dbReference type="InterPro" id="IPR009057">
    <property type="entry name" value="Homeodomain-like_sf"/>
</dbReference>